<evidence type="ECO:0000313" key="2">
    <source>
        <dbReference type="EMBL" id="MEL0616284.1"/>
    </source>
</evidence>
<feature type="transmembrane region" description="Helical" evidence="1">
    <location>
        <begin position="41"/>
        <end position="62"/>
    </location>
</feature>
<feature type="transmembrane region" description="Helical" evidence="1">
    <location>
        <begin position="12"/>
        <end position="29"/>
    </location>
</feature>
<keyword evidence="3" id="KW-1185">Reference proteome</keyword>
<accession>A0ABU9GCS5</accession>
<reference evidence="2 3" key="1">
    <citation type="submission" date="2024-02" db="EMBL/GenBank/DDBJ databases">
        <title>Bacteria isolated from the canopy kelp, Nereocystis luetkeana.</title>
        <authorList>
            <person name="Pfister C.A."/>
            <person name="Younker I.T."/>
            <person name="Light S.H."/>
        </authorList>
    </citation>
    <scope>NUCLEOTIDE SEQUENCE [LARGE SCALE GENOMIC DNA]</scope>
    <source>
        <strain evidence="2 3">TI.5.07</strain>
    </source>
</reference>
<keyword evidence="1" id="KW-1133">Transmembrane helix</keyword>
<feature type="transmembrane region" description="Helical" evidence="1">
    <location>
        <begin position="109"/>
        <end position="136"/>
    </location>
</feature>
<name>A0ABU9GCS5_COBMA</name>
<dbReference type="EMBL" id="JBAKAP010000004">
    <property type="protein sequence ID" value="MEL0616284.1"/>
    <property type="molecule type" value="Genomic_DNA"/>
</dbReference>
<keyword evidence="1" id="KW-0472">Membrane</keyword>
<dbReference type="GeneID" id="43178626"/>
<sequence length="238" mass="25013">MMADLPWEMLAMAWAAGLCIPLGGVIAQLERSHETHVKRSWLAGITALGGGILLAAVALVLVPRAMESLSVLPLLGLFLLGALVFMQLDRWLARSGDARGQLLAMLMDFIPEAIALGALASASPAAAMLMALFIAVQNLPEGFNAYRELEGAGLTARQGLGAFLLLSLLGPLAAFSGHLWLADAPRLLGGLMAFAAGGILYLIFQDIAPQARVVHHWSPPLGATLGFMIGMLGERLVG</sequence>
<feature type="transmembrane region" description="Helical" evidence="1">
    <location>
        <begin position="187"/>
        <end position="204"/>
    </location>
</feature>
<organism evidence="2 3">
    <name type="scientific">Cobetia marina</name>
    <name type="common">Deleya marina</name>
    <dbReference type="NCBI Taxonomy" id="28258"/>
    <lineage>
        <taxon>Bacteria</taxon>
        <taxon>Pseudomonadati</taxon>
        <taxon>Pseudomonadota</taxon>
        <taxon>Gammaproteobacteria</taxon>
        <taxon>Oceanospirillales</taxon>
        <taxon>Halomonadaceae</taxon>
        <taxon>Cobetia</taxon>
    </lineage>
</organism>
<gene>
    <name evidence="2" type="ORF">V6243_05520</name>
</gene>
<protein>
    <submittedName>
        <fullName evidence="2">Divalent cation transporter</fullName>
    </submittedName>
</protein>
<dbReference type="RefSeq" id="WP_240499571.1">
    <property type="nucleotide sequence ID" value="NZ_CP017114.1"/>
</dbReference>
<dbReference type="Proteomes" id="UP001378242">
    <property type="component" value="Unassembled WGS sequence"/>
</dbReference>
<evidence type="ECO:0000256" key="1">
    <source>
        <dbReference type="SAM" id="Phobius"/>
    </source>
</evidence>
<evidence type="ECO:0000313" key="3">
    <source>
        <dbReference type="Proteomes" id="UP001378242"/>
    </source>
</evidence>
<feature type="transmembrane region" description="Helical" evidence="1">
    <location>
        <begin position="68"/>
        <end position="88"/>
    </location>
</feature>
<feature type="transmembrane region" description="Helical" evidence="1">
    <location>
        <begin position="156"/>
        <end position="175"/>
    </location>
</feature>
<keyword evidence="1" id="KW-0812">Transmembrane</keyword>
<comment type="caution">
    <text evidence="2">The sequence shown here is derived from an EMBL/GenBank/DDBJ whole genome shotgun (WGS) entry which is preliminary data.</text>
</comment>
<proteinExistence type="predicted"/>